<protein>
    <submittedName>
        <fullName evidence="3">JDVT-CTERM system CAAX-type protease</fullName>
    </submittedName>
</protein>
<dbReference type="Pfam" id="PF02517">
    <property type="entry name" value="Rce1-like"/>
    <property type="match status" value="1"/>
</dbReference>
<feature type="transmembrane region" description="Helical" evidence="1">
    <location>
        <begin position="46"/>
        <end position="65"/>
    </location>
</feature>
<proteinExistence type="predicted"/>
<feature type="domain" description="CAAX prenyl protease 2/Lysostaphin resistance protein A-like" evidence="2">
    <location>
        <begin position="52"/>
        <end position="147"/>
    </location>
</feature>
<dbReference type="InterPro" id="IPR003675">
    <property type="entry name" value="Rce1/LyrA-like_dom"/>
</dbReference>
<dbReference type="GO" id="GO:0006508">
    <property type="term" value="P:proteolysis"/>
    <property type="evidence" value="ECO:0007669"/>
    <property type="project" value="UniProtKB-KW"/>
</dbReference>
<evidence type="ECO:0000313" key="4">
    <source>
        <dbReference type="Proteomes" id="UP000712673"/>
    </source>
</evidence>
<dbReference type="GO" id="GO:0004175">
    <property type="term" value="F:endopeptidase activity"/>
    <property type="evidence" value="ECO:0007669"/>
    <property type="project" value="UniProtKB-ARBA"/>
</dbReference>
<sequence>MHACFQICGLEHCPAFWRDRRFHGLLLAGGIFWLGLWWWVPGRPITLAQLWSSVFLVLVVWQPVLEEVLFRGYMQGQCLQQLWGQRRWAGVTVANGCTALCFTAGHFWAHPPLWAAAVLVPALAFGYCRDRYASVYPCIVLHVVYNAGYFCVTGLS</sequence>
<keyword evidence="1" id="KW-0812">Transmembrane</keyword>
<feature type="transmembrane region" description="Helical" evidence="1">
    <location>
        <begin position="86"/>
        <end position="105"/>
    </location>
</feature>
<dbReference type="EMBL" id="VGLS01000019">
    <property type="protein sequence ID" value="MBM3222431.1"/>
    <property type="molecule type" value="Genomic_DNA"/>
</dbReference>
<evidence type="ECO:0000313" key="3">
    <source>
        <dbReference type="EMBL" id="MBM3222431.1"/>
    </source>
</evidence>
<dbReference type="GO" id="GO:0080120">
    <property type="term" value="P:CAAX-box protein maturation"/>
    <property type="evidence" value="ECO:0007669"/>
    <property type="project" value="UniProtKB-ARBA"/>
</dbReference>
<keyword evidence="1" id="KW-0472">Membrane</keyword>
<keyword evidence="1" id="KW-1133">Transmembrane helix</keyword>
<keyword evidence="3" id="KW-0378">Hydrolase</keyword>
<keyword evidence="3" id="KW-0645">Protease</keyword>
<feature type="transmembrane region" description="Helical" evidence="1">
    <location>
        <begin position="135"/>
        <end position="155"/>
    </location>
</feature>
<gene>
    <name evidence="3" type="ORF">FJZ47_01315</name>
</gene>
<organism evidence="3 4">
    <name type="scientific">Tectimicrobiota bacterium</name>
    <dbReference type="NCBI Taxonomy" id="2528274"/>
    <lineage>
        <taxon>Bacteria</taxon>
        <taxon>Pseudomonadati</taxon>
        <taxon>Nitrospinota/Tectimicrobiota group</taxon>
        <taxon>Candidatus Tectimicrobiota</taxon>
    </lineage>
</organism>
<dbReference type="AlphaFoldDB" id="A0A937VZE5"/>
<name>A0A937VZE5_UNCTE</name>
<reference evidence="3" key="1">
    <citation type="submission" date="2019-03" db="EMBL/GenBank/DDBJ databases">
        <title>Lake Tanganyika Metagenome-Assembled Genomes (MAGs).</title>
        <authorList>
            <person name="Tran P."/>
        </authorList>
    </citation>
    <scope>NUCLEOTIDE SEQUENCE</scope>
    <source>
        <strain evidence="3">K_DeepCast_65m_m2_066</strain>
    </source>
</reference>
<accession>A0A937VZE5</accession>
<dbReference type="Proteomes" id="UP000712673">
    <property type="component" value="Unassembled WGS sequence"/>
</dbReference>
<evidence type="ECO:0000256" key="1">
    <source>
        <dbReference type="SAM" id="Phobius"/>
    </source>
</evidence>
<comment type="caution">
    <text evidence="3">The sequence shown here is derived from an EMBL/GenBank/DDBJ whole genome shotgun (WGS) entry which is preliminary data.</text>
</comment>
<dbReference type="NCBIfam" id="NF033192">
    <property type="entry name" value="JDVT-CAAX"/>
    <property type="match status" value="1"/>
</dbReference>
<evidence type="ECO:0000259" key="2">
    <source>
        <dbReference type="Pfam" id="PF02517"/>
    </source>
</evidence>
<feature type="transmembrane region" description="Helical" evidence="1">
    <location>
        <begin position="22"/>
        <end position="40"/>
    </location>
</feature>